<organism evidence="5 6">
    <name type="scientific">Luteibaculum oceani</name>
    <dbReference type="NCBI Taxonomy" id="1294296"/>
    <lineage>
        <taxon>Bacteria</taxon>
        <taxon>Pseudomonadati</taxon>
        <taxon>Bacteroidota</taxon>
        <taxon>Flavobacteriia</taxon>
        <taxon>Flavobacteriales</taxon>
        <taxon>Luteibaculaceae</taxon>
        <taxon>Luteibaculum</taxon>
    </lineage>
</organism>
<dbReference type="InterPro" id="IPR029058">
    <property type="entry name" value="AB_hydrolase_fold"/>
</dbReference>
<comment type="caution">
    <text evidence="5">The sequence shown here is derived from an EMBL/GenBank/DDBJ whole genome shotgun (WGS) entry which is preliminary data.</text>
</comment>
<keyword evidence="2" id="KW-0378">Hydrolase</keyword>
<feature type="domain" description="Secretion system C-terminal sorting" evidence="3">
    <location>
        <begin position="373"/>
        <end position="431"/>
    </location>
</feature>
<evidence type="ECO:0000256" key="2">
    <source>
        <dbReference type="ARBA" id="ARBA00022801"/>
    </source>
</evidence>
<evidence type="ECO:0000313" key="5">
    <source>
        <dbReference type="EMBL" id="TXC81669.1"/>
    </source>
</evidence>
<dbReference type="EMBL" id="VORB01000003">
    <property type="protein sequence ID" value="TXC81669.1"/>
    <property type="molecule type" value="Genomic_DNA"/>
</dbReference>
<dbReference type="AlphaFoldDB" id="A0A5C6V946"/>
<dbReference type="NCBIfam" id="TIGR04183">
    <property type="entry name" value="Por_Secre_tail"/>
    <property type="match status" value="1"/>
</dbReference>
<dbReference type="OrthoDB" id="9803990at2"/>
<dbReference type="Proteomes" id="UP000321168">
    <property type="component" value="Unassembled WGS sequence"/>
</dbReference>
<dbReference type="PANTHER" id="PTHR48081">
    <property type="entry name" value="AB HYDROLASE SUPERFAMILY PROTEIN C4A8.06C"/>
    <property type="match status" value="1"/>
</dbReference>
<gene>
    <name evidence="5" type="ORF">FRX97_03905</name>
</gene>
<keyword evidence="6" id="KW-1185">Reference proteome</keyword>
<protein>
    <submittedName>
        <fullName evidence="5">T9SS type A sorting domain-containing protein</fullName>
    </submittedName>
</protein>
<evidence type="ECO:0000256" key="1">
    <source>
        <dbReference type="ARBA" id="ARBA00022729"/>
    </source>
</evidence>
<proteinExistence type="predicted"/>
<keyword evidence="1" id="KW-0732">Signal</keyword>
<dbReference type="SUPFAM" id="SSF53474">
    <property type="entry name" value="alpha/beta-Hydrolases"/>
    <property type="match status" value="1"/>
</dbReference>
<evidence type="ECO:0000259" key="4">
    <source>
        <dbReference type="Pfam" id="PF20434"/>
    </source>
</evidence>
<feature type="domain" description="BD-FAE-like" evidence="4">
    <location>
        <begin position="80"/>
        <end position="208"/>
    </location>
</feature>
<name>A0A5C6V946_9FLAO</name>
<dbReference type="Pfam" id="PF18962">
    <property type="entry name" value="Por_Secre_tail"/>
    <property type="match status" value="1"/>
</dbReference>
<accession>A0A5C6V946</accession>
<reference evidence="5 6" key="1">
    <citation type="submission" date="2019-08" db="EMBL/GenBank/DDBJ databases">
        <title>Genome of Luteibaculum oceani JCM 18817.</title>
        <authorList>
            <person name="Bowman J.P."/>
        </authorList>
    </citation>
    <scope>NUCLEOTIDE SEQUENCE [LARGE SCALE GENOMIC DNA]</scope>
    <source>
        <strain evidence="5 6">JCM 18817</strain>
    </source>
</reference>
<dbReference type="InterPro" id="IPR050300">
    <property type="entry name" value="GDXG_lipolytic_enzyme"/>
</dbReference>
<dbReference type="InterPro" id="IPR049492">
    <property type="entry name" value="BD-FAE-like_dom"/>
</dbReference>
<dbReference type="InterPro" id="IPR026444">
    <property type="entry name" value="Secre_tail"/>
</dbReference>
<evidence type="ECO:0000313" key="6">
    <source>
        <dbReference type="Proteomes" id="UP000321168"/>
    </source>
</evidence>
<dbReference type="Gene3D" id="3.40.50.1820">
    <property type="entry name" value="alpha/beta hydrolase"/>
    <property type="match status" value="1"/>
</dbReference>
<dbReference type="GO" id="GO:0016787">
    <property type="term" value="F:hydrolase activity"/>
    <property type="evidence" value="ECO:0007669"/>
    <property type="project" value="UniProtKB-KW"/>
</dbReference>
<evidence type="ECO:0000259" key="3">
    <source>
        <dbReference type="Pfam" id="PF18962"/>
    </source>
</evidence>
<sequence length="437" mass="48349">MRIILNCRKDNLTKAYCITNLHFNQMKKLFTLFLLSISLVGFGQNCDTKYQNIIFDSVDVSTVQYGAAMNADGVMQDLFMDIYQPKGDTASNRPLVLLAFGGSFITGTRTSDELVYFANKLALRGYVVASIDYRLGKITDLGQEQGLVKTVFRAVQDGKAAVRFFRKDADTDNNYRINPATIFTGGTSAGAILQLHLAFVDDVNKLPMQWQTWLGEVGGLEGNSGNPGYCSKSNGVFSFSGGFADTSWIEPNDVPVYSVHSTQDGIVRYDYGRPIGGNAPIELYGSGLITPRLLNIGVHAVLDTYQDDTHPSFLVEGDAAETARRLDSTEKHLVKFLHDILPCNTNNVLATDQEQCQSFTSVEELAVNNEFYLYPNPADNEIFISNRLKGEAQIFDQTGKLVKSEIISTNKIYVGDLETGIYFVGLPNGDRHRVIIK</sequence>
<dbReference type="Pfam" id="PF20434">
    <property type="entry name" value="BD-FAE"/>
    <property type="match status" value="1"/>
</dbReference>